<evidence type="ECO:0000313" key="2">
    <source>
        <dbReference type="EMBL" id="KAG5179879.1"/>
    </source>
</evidence>
<dbReference type="Gene3D" id="3.80.10.10">
    <property type="entry name" value="Ribonuclease Inhibitor"/>
    <property type="match status" value="1"/>
</dbReference>
<dbReference type="AlphaFoldDB" id="A0A835YRN3"/>
<evidence type="ECO:0000313" key="3">
    <source>
        <dbReference type="Proteomes" id="UP000664859"/>
    </source>
</evidence>
<dbReference type="InterPro" id="IPR051251">
    <property type="entry name" value="STK_FNIP-Repeat"/>
</dbReference>
<sequence length="948" mass="103854">MEHATVIRSLDCSSNVKHTPPPPLVPIKILPEARSFGGLFNRREKIVQHSSLSQSLLKRCCAMRQVFSLEPVSADGDLQCDFGGATRRVTQLSDGTLIAEGLAAEHAIPERNWGEVMDAATPWGGTVIRAASAADIAALPPFFRTWDGDEYKIPRMYSLEGCHEVHSAQDGGAGKFNCVLLRLPMGRALVSAVRGAGVQSARRAGVFALTPYSQLVTGIQPRHYGFWVVYPHVAGLCGTAGGEMDVRTALGYPHTIASRAFVCMAEVTSRSRFVPIKAVQAMLASTLSKAPLPAPSPPQQCSPHMPQCSTPSVHQRSASEEPHQCAALSDEHQQCSSPDAHSQQCSAPADHQHATPSEQQCSPPRQMHMSPAPLLSSSTKGAAASATGCASTREPAVKREVQVDVPVMRDSAQQTAQKRRRVGAEGEMAAAGIGNSETLVDLMHVLHQREWLPLDVMQVNKALYEGTATNVNVEVWLNAACRRKCTIALASTFVRRCIVKLHLFGHFCASLQQVQPLGWSAIKSLMLYKFKGGITVLPPNLEQLSLNRTVLDAKMMRMITTTAPASLRTLKLLRCPIVCHAKHLNLPGTLRTFVCARYLRGSAELSLSARTFCFCLPEGLKRHHLDQWDVPDGASFPASLQSLHLQQCVIGYESHVHVGAAKRRSNLPHSERREGVRLPERLRTLALACCDFNCGFGDLPPSLVDFTANGHNPANLSADEDDRSDARAGDPCCIPSSALYTMCHPFVWSLAPLPPGLVRLDLGDFLSCRELPSPLPRALEYLHISDGFNGRLESLPASLKTLVLGYHYDTRLDALPARLMHLCLGCKYNHPLGPLPDTLEQLETYDYGEFNHDLGPLPSSLRVLRLTGNFAQPLPRLLEGLRELRVGRSFNHPLTSLPSTLETLFIESLSYDHSIEPVPVSLTHVRRRVGHYFNVIDEEYRDGVRVTV</sequence>
<evidence type="ECO:0000256" key="1">
    <source>
        <dbReference type="SAM" id="MobiDB-lite"/>
    </source>
</evidence>
<dbReference type="InterPro" id="IPR032675">
    <property type="entry name" value="LRR_dom_sf"/>
</dbReference>
<protein>
    <submittedName>
        <fullName evidence="2">Uncharacterized protein</fullName>
    </submittedName>
</protein>
<reference evidence="2" key="1">
    <citation type="submission" date="2021-02" db="EMBL/GenBank/DDBJ databases">
        <title>First Annotated Genome of the Yellow-green Alga Tribonema minus.</title>
        <authorList>
            <person name="Mahan K.M."/>
        </authorList>
    </citation>
    <scope>NUCLEOTIDE SEQUENCE</scope>
    <source>
        <strain evidence="2">UTEX B ZZ1240</strain>
    </source>
</reference>
<dbReference type="PANTHER" id="PTHR32134:SF169">
    <property type="entry name" value="FNIP REPEAT-CONTAINING PROTEIN-RELATED"/>
    <property type="match status" value="1"/>
</dbReference>
<dbReference type="PANTHER" id="PTHR32134">
    <property type="entry name" value="FNIP REPEAT-CONTAINING PROTEIN"/>
    <property type="match status" value="1"/>
</dbReference>
<dbReference type="Proteomes" id="UP000664859">
    <property type="component" value="Unassembled WGS sequence"/>
</dbReference>
<feature type="compositionally biased region" description="Basic and acidic residues" evidence="1">
    <location>
        <begin position="317"/>
        <end position="333"/>
    </location>
</feature>
<feature type="compositionally biased region" description="Polar residues" evidence="1">
    <location>
        <begin position="301"/>
        <end position="316"/>
    </location>
</feature>
<dbReference type="SUPFAM" id="SSF52058">
    <property type="entry name" value="L domain-like"/>
    <property type="match status" value="1"/>
</dbReference>
<dbReference type="EMBL" id="JAFCMP010000445">
    <property type="protein sequence ID" value="KAG5179879.1"/>
    <property type="molecule type" value="Genomic_DNA"/>
</dbReference>
<feature type="compositionally biased region" description="Polar residues" evidence="1">
    <location>
        <begin position="334"/>
        <end position="346"/>
    </location>
</feature>
<feature type="compositionally biased region" description="Low complexity" evidence="1">
    <location>
        <begin position="376"/>
        <end position="392"/>
    </location>
</feature>
<feature type="region of interest" description="Disordered" evidence="1">
    <location>
        <begin position="289"/>
        <end position="401"/>
    </location>
</feature>
<name>A0A835YRN3_9STRA</name>
<gene>
    <name evidence="2" type="ORF">JKP88DRAFT_241839</name>
</gene>
<accession>A0A835YRN3</accession>
<proteinExistence type="predicted"/>
<keyword evidence="3" id="KW-1185">Reference proteome</keyword>
<organism evidence="2 3">
    <name type="scientific">Tribonema minus</name>
    <dbReference type="NCBI Taxonomy" id="303371"/>
    <lineage>
        <taxon>Eukaryota</taxon>
        <taxon>Sar</taxon>
        <taxon>Stramenopiles</taxon>
        <taxon>Ochrophyta</taxon>
        <taxon>PX clade</taxon>
        <taxon>Xanthophyceae</taxon>
        <taxon>Tribonematales</taxon>
        <taxon>Tribonemataceae</taxon>
        <taxon>Tribonema</taxon>
    </lineage>
</organism>
<comment type="caution">
    <text evidence="2">The sequence shown here is derived from an EMBL/GenBank/DDBJ whole genome shotgun (WGS) entry which is preliminary data.</text>
</comment>
<feature type="compositionally biased region" description="Polar residues" evidence="1">
    <location>
        <begin position="354"/>
        <end position="363"/>
    </location>
</feature>
<dbReference type="OrthoDB" id="19855at2759"/>